<evidence type="ECO:0000313" key="2">
    <source>
        <dbReference type="EMBL" id="AIL47357.1"/>
    </source>
</evidence>
<dbReference type="EMBL" id="CP007547">
    <property type="protein sequence ID" value="AIL47357.1"/>
    <property type="molecule type" value="Genomic_DNA"/>
</dbReference>
<accession>A0A077EIQ7</accession>
<protein>
    <recommendedName>
        <fullName evidence="1">Glutamine amidotransferase domain-containing protein</fullName>
    </recommendedName>
</protein>
<dbReference type="SUPFAM" id="SSF52317">
    <property type="entry name" value="Class I glutamine amidotransferase-like"/>
    <property type="match status" value="1"/>
</dbReference>
<dbReference type="Gene3D" id="3.40.50.880">
    <property type="match status" value="1"/>
</dbReference>
<dbReference type="Proteomes" id="UP000028933">
    <property type="component" value="Chromosome"/>
</dbReference>
<gene>
    <name evidence="2" type="ORF">BD94_3582</name>
</gene>
<dbReference type="RefSeq" id="WP_024565667.1">
    <property type="nucleotide sequence ID" value="NZ_CP007547.1"/>
</dbReference>
<sequence length="277" mass="32415">MNYEIRIAILDMNNNHPNQGMRNIKGISETFKANSGYQVSIEIFDVRHKYEMPKIEDFDIFISSGGPGNPHKEGYVWEENYNRFLNAVWKHNKEHESKKYMFLICHSFQLACIYWDLAEVTQRKSYSFGVMPIHKTEAGEKDFLLKNLPEPFYAVDSRAYQVIQPKTNHLEKHGMQILALEKERPYVDLERAVMAIRFSDEIFGTQFHPEADPEGFLESLKVEKYKNSIIEDYGLDKYQETIDRIDDEDKVVLTRKEILPVFLEFAAQQISKTVSLA</sequence>
<proteinExistence type="predicted"/>
<dbReference type="HOGENOM" id="CLU_1007788_0_0_10"/>
<feature type="domain" description="Glutamine amidotransferase" evidence="1">
    <location>
        <begin position="38"/>
        <end position="214"/>
    </location>
</feature>
<dbReference type="InterPro" id="IPR017926">
    <property type="entry name" value="GATASE"/>
</dbReference>
<name>A0A077EIQ7_9FLAO</name>
<reference evidence="2" key="2">
    <citation type="journal article" date="2015" name="Genome Biol. Evol.">
        <title>Complete Genome Sequence and Transcriptomic Analysis of the Novel Pathogen Elizabethkingia anophelis in Response to Oxidative Stress.</title>
        <authorList>
            <person name="Li Y."/>
            <person name="Liu Y."/>
            <person name="Chew S.C."/>
            <person name="Tay M."/>
            <person name="Salido M.M."/>
            <person name="Teo J."/>
            <person name="Lauro F.M."/>
            <person name="Givskov M."/>
            <person name="Yang L."/>
        </authorList>
    </citation>
    <scope>NUCLEOTIDE SEQUENCE</scope>
    <source>
        <strain evidence="2">NUHP1</strain>
    </source>
</reference>
<reference evidence="2" key="1">
    <citation type="journal article" date="2013" name="Lancet">
        <title>First case of E anophelis outbreak in an intensive-care unit.</title>
        <authorList>
            <person name="Teo J."/>
            <person name="Tan S.Y."/>
            <person name="Tay M."/>
            <person name="Ding Y."/>
            <person name="Kjelleberg S."/>
            <person name="Givskov M."/>
            <person name="Lin R.T."/>
            <person name="Yang L."/>
        </authorList>
    </citation>
    <scope>NUCLEOTIDE SEQUENCE [LARGE SCALE GENOMIC DNA]</scope>
    <source>
        <strain evidence="2">NUHP1</strain>
    </source>
</reference>
<evidence type="ECO:0000313" key="3">
    <source>
        <dbReference type="Proteomes" id="UP000028933"/>
    </source>
</evidence>
<dbReference type="InterPro" id="IPR029062">
    <property type="entry name" value="Class_I_gatase-like"/>
</dbReference>
<dbReference type="Pfam" id="PF00117">
    <property type="entry name" value="GATase"/>
    <property type="match status" value="1"/>
</dbReference>
<dbReference type="STRING" id="1338011.BD94_3582"/>
<evidence type="ECO:0000259" key="1">
    <source>
        <dbReference type="Pfam" id="PF00117"/>
    </source>
</evidence>
<dbReference type="PROSITE" id="PS51273">
    <property type="entry name" value="GATASE_TYPE_1"/>
    <property type="match status" value="1"/>
</dbReference>
<dbReference type="eggNOG" id="COG0518">
    <property type="taxonomic scope" value="Bacteria"/>
</dbReference>
<dbReference type="KEGG" id="eao:BD94_3582"/>
<dbReference type="AlphaFoldDB" id="A0A077EIQ7"/>
<organism evidence="2 3">
    <name type="scientific">Elizabethkingia anophelis NUHP1</name>
    <dbReference type="NCBI Taxonomy" id="1338011"/>
    <lineage>
        <taxon>Bacteria</taxon>
        <taxon>Pseudomonadati</taxon>
        <taxon>Bacteroidota</taxon>
        <taxon>Flavobacteriia</taxon>
        <taxon>Flavobacteriales</taxon>
        <taxon>Weeksellaceae</taxon>
        <taxon>Elizabethkingia</taxon>
    </lineage>
</organism>